<proteinExistence type="predicted"/>
<dbReference type="EMBL" id="CAKOGP040002103">
    <property type="protein sequence ID" value="CAJ1962286.1"/>
    <property type="molecule type" value="Genomic_DNA"/>
</dbReference>
<keyword evidence="2" id="KW-1185">Reference proteome</keyword>
<protein>
    <submittedName>
        <fullName evidence="1">Uncharacterized protein</fullName>
    </submittedName>
</protein>
<evidence type="ECO:0000313" key="2">
    <source>
        <dbReference type="Proteomes" id="UP001295423"/>
    </source>
</evidence>
<comment type="caution">
    <text evidence="1">The sequence shown here is derived from an EMBL/GenBank/DDBJ whole genome shotgun (WGS) entry which is preliminary data.</text>
</comment>
<organism evidence="1 2">
    <name type="scientific">Cylindrotheca closterium</name>
    <dbReference type="NCBI Taxonomy" id="2856"/>
    <lineage>
        <taxon>Eukaryota</taxon>
        <taxon>Sar</taxon>
        <taxon>Stramenopiles</taxon>
        <taxon>Ochrophyta</taxon>
        <taxon>Bacillariophyta</taxon>
        <taxon>Bacillariophyceae</taxon>
        <taxon>Bacillariophycidae</taxon>
        <taxon>Bacillariales</taxon>
        <taxon>Bacillariaceae</taxon>
        <taxon>Cylindrotheca</taxon>
    </lineage>
</organism>
<accession>A0AAD2PWQ9</accession>
<dbReference type="Proteomes" id="UP001295423">
    <property type="component" value="Unassembled WGS sequence"/>
</dbReference>
<evidence type="ECO:0000313" key="1">
    <source>
        <dbReference type="EMBL" id="CAJ1962286.1"/>
    </source>
</evidence>
<gene>
    <name evidence="1" type="ORF">CYCCA115_LOCUS19611</name>
</gene>
<sequence length="386" mass="44018">MNGPLCFLGIEMSPYAVAKTLVVWEMLLQSQEQHHLRSVMQVWFSTTWEEETMEMAKQALANLCQSDEKRHPKVTGLLRHWKDAGKMPLQNARTQWENRSTNERSFVSHFLRKQDRIAMAKYELTGDFGIKPGGNPTCGNIIMLDCPEGTAPLSRDETVFSCLNWAAIASSLYPNTPVIETAENYVTERLSKVAGWARLGRVTLKLVCDDVQNMIESIAASKPWTMSWSNVLDYIDYADFHRLARACSIHGDTLHFGYSMNWPTNVFGVNIIDFPRRDLADFRKKVLENANHCVEMQYTMLGWQKYLRLPPPTNPINTTCSMLEMGQYKTWADYFFGIGRLQGPCEVGNVEHAFGSPLSPTGSCTVSFTWTYDPEIKFNAMPNNYF</sequence>
<reference evidence="1" key="1">
    <citation type="submission" date="2023-08" db="EMBL/GenBank/DDBJ databases">
        <authorList>
            <person name="Audoor S."/>
            <person name="Bilcke G."/>
        </authorList>
    </citation>
    <scope>NUCLEOTIDE SEQUENCE</scope>
</reference>
<dbReference type="AlphaFoldDB" id="A0AAD2PWQ9"/>
<name>A0AAD2PWQ9_9STRA</name>